<evidence type="ECO:0000313" key="3">
    <source>
        <dbReference type="Proteomes" id="UP000182769"/>
    </source>
</evidence>
<feature type="region of interest" description="Disordered" evidence="1">
    <location>
        <begin position="63"/>
        <end position="83"/>
    </location>
</feature>
<reference evidence="3" key="1">
    <citation type="submission" date="2015-08" db="EMBL/GenBank/DDBJ databases">
        <authorList>
            <person name="Varghese N."/>
        </authorList>
    </citation>
    <scope>NUCLEOTIDE SEQUENCE [LARGE SCALE GENOMIC DNA]</scope>
    <source>
        <strain evidence="3">JCM 18476</strain>
    </source>
</reference>
<proteinExistence type="predicted"/>
<dbReference type="Proteomes" id="UP000182769">
    <property type="component" value="Unassembled WGS sequence"/>
</dbReference>
<protein>
    <submittedName>
        <fullName evidence="2">Uncharacterized protein</fullName>
    </submittedName>
</protein>
<dbReference type="EMBL" id="CYHG01000025">
    <property type="protein sequence ID" value="CUB06907.1"/>
    <property type="molecule type" value="Genomic_DNA"/>
</dbReference>
<dbReference type="AlphaFoldDB" id="A0A0K6IU85"/>
<evidence type="ECO:0000313" key="2">
    <source>
        <dbReference type="EMBL" id="CUB06907.1"/>
    </source>
</evidence>
<name>A0A0K6IU85_9GAMM</name>
<gene>
    <name evidence="2" type="ORF">Ga0061065_12513</name>
</gene>
<organism evidence="2 3">
    <name type="scientific">Marinomonas fungiae</name>
    <dbReference type="NCBI Taxonomy" id="1137284"/>
    <lineage>
        <taxon>Bacteria</taxon>
        <taxon>Pseudomonadati</taxon>
        <taxon>Pseudomonadota</taxon>
        <taxon>Gammaproteobacteria</taxon>
        <taxon>Oceanospirillales</taxon>
        <taxon>Oceanospirillaceae</taxon>
        <taxon>Marinomonas</taxon>
    </lineage>
</organism>
<keyword evidence="3" id="KW-1185">Reference proteome</keyword>
<sequence length="83" mass="9048">MQVALLCALFLCLGIQNLYSLNIQIYIQRSATVLFVTAESLSLSKTEIYQEPLPLSAYTAQNFSQKSPSSPLAAPSTCCTTKL</sequence>
<accession>A0A0K6IU85</accession>
<evidence type="ECO:0000256" key="1">
    <source>
        <dbReference type="SAM" id="MobiDB-lite"/>
    </source>
</evidence>